<organism evidence="11 12">
    <name type="scientific">Oceanobacillus indicireducens</name>
    <dbReference type="NCBI Taxonomy" id="1004261"/>
    <lineage>
        <taxon>Bacteria</taxon>
        <taxon>Bacillati</taxon>
        <taxon>Bacillota</taxon>
        <taxon>Bacilli</taxon>
        <taxon>Bacillales</taxon>
        <taxon>Bacillaceae</taxon>
        <taxon>Oceanobacillus</taxon>
    </lineage>
</organism>
<evidence type="ECO:0000256" key="7">
    <source>
        <dbReference type="ARBA" id="ARBA00022989"/>
    </source>
</evidence>
<evidence type="ECO:0000256" key="6">
    <source>
        <dbReference type="ARBA" id="ARBA00022801"/>
    </source>
</evidence>
<evidence type="ECO:0000256" key="2">
    <source>
        <dbReference type="ARBA" id="ARBA00022475"/>
    </source>
</evidence>
<keyword evidence="7 9" id="KW-1133">Transmembrane helix</keyword>
<keyword evidence="2 9" id="KW-1003">Cell membrane</keyword>
<comment type="caution">
    <text evidence="11">The sequence shown here is derived from an EMBL/GenBank/DDBJ whole genome shotgun (WGS) entry which is preliminary data.</text>
</comment>
<protein>
    <recommendedName>
        <fullName evidence="9">Lipoprotein signal peptidase</fullName>
        <ecNumber evidence="9">3.4.23.36</ecNumber>
    </recommendedName>
    <alternativeName>
        <fullName evidence="9">Prolipoprotein signal peptidase</fullName>
    </alternativeName>
    <alternativeName>
        <fullName evidence="9">Signal peptidase II</fullName>
        <shortName evidence="9">SPase II</shortName>
    </alternativeName>
</protein>
<keyword evidence="4 9" id="KW-0812">Transmembrane</keyword>
<keyword evidence="8 9" id="KW-0472">Membrane</keyword>
<keyword evidence="12" id="KW-1185">Reference proteome</keyword>
<accession>A0A917Y5F3</accession>
<sequence length="150" mass="16959">MLFYLITIIFVLIDQATKVFVRMNLALYEKVTWAGIEFTYIENSGMAGGFFPGYARAFGIISVLFVIFIFYLRRSEAWRGPLIDISLGFLVGGAVGNGMDRLLHGQVTDFIVRSGGILNVADHALEIGIVLFIIHELVQWLKRRKRVKSE</sequence>
<dbReference type="AlphaFoldDB" id="A0A917Y5F3"/>
<comment type="catalytic activity">
    <reaction evidence="9">
        <text>Release of signal peptides from bacterial membrane prolipoproteins. Hydrolyzes -Xaa-Yaa-Zaa-|-(S,diacylglyceryl)Cys-, in which Xaa is hydrophobic (preferably Leu), and Yaa (Ala or Ser) and Zaa (Gly or Ala) have small, neutral side chains.</text>
        <dbReference type="EC" id="3.4.23.36"/>
    </reaction>
</comment>
<dbReference type="Proteomes" id="UP000624041">
    <property type="component" value="Unassembled WGS sequence"/>
</dbReference>
<name>A0A917Y5F3_9BACI</name>
<gene>
    <name evidence="9 11" type="primary">lspA</name>
    <name evidence="11" type="ORF">GCM10007971_35490</name>
</gene>
<evidence type="ECO:0000256" key="8">
    <source>
        <dbReference type="ARBA" id="ARBA00023136"/>
    </source>
</evidence>
<keyword evidence="6 9" id="KW-0378">Hydrolase</keyword>
<feature type="active site" evidence="9">
    <location>
        <position position="109"/>
    </location>
</feature>
<dbReference type="PANTHER" id="PTHR33695">
    <property type="entry name" value="LIPOPROTEIN SIGNAL PEPTIDASE"/>
    <property type="match status" value="1"/>
</dbReference>
<comment type="caution">
    <text evidence="9">Lacks conserved residue(s) required for the propagation of feature annotation.</text>
</comment>
<evidence type="ECO:0000256" key="3">
    <source>
        <dbReference type="ARBA" id="ARBA00022670"/>
    </source>
</evidence>
<dbReference type="GO" id="GO:0004190">
    <property type="term" value="F:aspartic-type endopeptidase activity"/>
    <property type="evidence" value="ECO:0007669"/>
    <property type="project" value="UniProtKB-UniRule"/>
</dbReference>
<feature type="transmembrane region" description="Helical" evidence="9">
    <location>
        <begin position="53"/>
        <end position="72"/>
    </location>
</feature>
<dbReference type="HAMAP" id="MF_00161">
    <property type="entry name" value="LspA"/>
    <property type="match status" value="1"/>
</dbReference>
<comment type="function">
    <text evidence="9">This protein specifically catalyzes the removal of signal peptides from prolipoproteins.</text>
</comment>
<proteinExistence type="inferred from homology"/>
<dbReference type="EMBL" id="BMOS01000042">
    <property type="protein sequence ID" value="GGN66017.1"/>
    <property type="molecule type" value="Genomic_DNA"/>
</dbReference>
<evidence type="ECO:0000313" key="11">
    <source>
        <dbReference type="EMBL" id="GGN66017.1"/>
    </source>
</evidence>
<evidence type="ECO:0000256" key="4">
    <source>
        <dbReference type="ARBA" id="ARBA00022692"/>
    </source>
</evidence>
<evidence type="ECO:0000313" key="12">
    <source>
        <dbReference type="Proteomes" id="UP000624041"/>
    </source>
</evidence>
<dbReference type="PANTHER" id="PTHR33695:SF1">
    <property type="entry name" value="LIPOPROTEIN SIGNAL PEPTIDASE"/>
    <property type="match status" value="1"/>
</dbReference>
<dbReference type="Pfam" id="PF01252">
    <property type="entry name" value="Peptidase_A8"/>
    <property type="match status" value="1"/>
</dbReference>
<comment type="pathway">
    <text evidence="9">Protein modification; lipoprotein biosynthesis (signal peptide cleavage).</text>
</comment>
<keyword evidence="11" id="KW-0449">Lipoprotein</keyword>
<evidence type="ECO:0000256" key="5">
    <source>
        <dbReference type="ARBA" id="ARBA00022750"/>
    </source>
</evidence>
<evidence type="ECO:0000256" key="1">
    <source>
        <dbReference type="ARBA" id="ARBA00006139"/>
    </source>
</evidence>
<dbReference type="EC" id="3.4.23.36" evidence="9"/>
<reference evidence="11" key="2">
    <citation type="submission" date="2020-09" db="EMBL/GenBank/DDBJ databases">
        <authorList>
            <person name="Sun Q."/>
            <person name="Ohkuma M."/>
        </authorList>
    </citation>
    <scope>NUCLEOTIDE SEQUENCE</scope>
    <source>
        <strain evidence="11">JCM 17251</strain>
    </source>
</reference>
<dbReference type="RefSeq" id="WP_188859310.1">
    <property type="nucleotide sequence ID" value="NZ_BMOS01000042.1"/>
</dbReference>
<dbReference type="PRINTS" id="PR00781">
    <property type="entry name" value="LIPOSIGPTASE"/>
</dbReference>
<reference evidence="11" key="1">
    <citation type="journal article" date="2014" name="Int. J. Syst. Evol. Microbiol.">
        <title>Complete genome sequence of Corynebacterium casei LMG S-19264T (=DSM 44701T), isolated from a smear-ripened cheese.</title>
        <authorList>
            <consortium name="US DOE Joint Genome Institute (JGI-PGF)"/>
            <person name="Walter F."/>
            <person name="Albersmeier A."/>
            <person name="Kalinowski J."/>
            <person name="Ruckert C."/>
        </authorList>
    </citation>
    <scope>NUCLEOTIDE SEQUENCE</scope>
    <source>
        <strain evidence="11">JCM 17251</strain>
    </source>
</reference>
<comment type="subcellular location">
    <subcellularLocation>
        <location evidence="9">Cell membrane</location>
        <topology evidence="9">Multi-pass membrane protein</topology>
    </subcellularLocation>
</comment>
<dbReference type="InterPro" id="IPR001872">
    <property type="entry name" value="Peptidase_A8"/>
</dbReference>
<dbReference type="NCBIfam" id="TIGR00077">
    <property type="entry name" value="lspA"/>
    <property type="match status" value="1"/>
</dbReference>
<keyword evidence="3 9" id="KW-0645">Protease</keyword>
<evidence type="ECO:0000256" key="10">
    <source>
        <dbReference type="RuleBase" id="RU004181"/>
    </source>
</evidence>
<dbReference type="GO" id="GO:0005886">
    <property type="term" value="C:plasma membrane"/>
    <property type="evidence" value="ECO:0007669"/>
    <property type="project" value="UniProtKB-SubCell"/>
</dbReference>
<dbReference type="GO" id="GO:0006508">
    <property type="term" value="P:proteolysis"/>
    <property type="evidence" value="ECO:0007669"/>
    <property type="project" value="UniProtKB-KW"/>
</dbReference>
<keyword evidence="5 9" id="KW-0064">Aspartyl protease</keyword>
<comment type="similarity">
    <text evidence="1 9 10">Belongs to the peptidase A8 family.</text>
</comment>
<evidence type="ECO:0000256" key="9">
    <source>
        <dbReference type="HAMAP-Rule" id="MF_00161"/>
    </source>
</evidence>
<feature type="active site" evidence="9">
    <location>
        <position position="122"/>
    </location>
</feature>